<evidence type="ECO:0000313" key="4">
    <source>
        <dbReference type="Proteomes" id="UP001313282"/>
    </source>
</evidence>
<keyword evidence="2" id="KW-0732">Signal</keyword>
<feature type="signal peptide" evidence="2">
    <location>
        <begin position="1"/>
        <end position="18"/>
    </location>
</feature>
<dbReference type="EMBL" id="JAVHNR010000001">
    <property type="protein sequence ID" value="KAK6356858.1"/>
    <property type="molecule type" value="Genomic_DNA"/>
</dbReference>
<name>A0AAN8MY97_9PEZI</name>
<protein>
    <submittedName>
        <fullName evidence="3">Uncharacterized protein</fullName>
    </submittedName>
</protein>
<evidence type="ECO:0000256" key="2">
    <source>
        <dbReference type="SAM" id="SignalP"/>
    </source>
</evidence>
<evidence type="ECO:0000256" key="1">
    <source>
        <dbReference type="SAM" id="MobiDB-lite"/>
    </source>
</evidence>
<dbReference type="AlphaFoldDB" id="A0AAN8MY97"/>
<comment type="caution">
    <text evidence="3">The sequence shown here is derived from an EMBL/GenBank/DDBJ whole genome shotgun (WGS) entry which is preliminary data.</text>
</comment>
<feature type="region of interest" description="Disordered" evidence="1">
    <location>
        <begin position="282"/>
        <end position="305"/>
    </location>
</feature>
<accession>A0AAN8MY97</accession>
<sequence>MLSLLILMEAVMLQVASLAIKGNTETAITTVESTTPSSLKTTGLLKTVTTTSSPDHTSIVNSIIPPISPDTTLTTPWENSKPTKLEFKDGASANTPATAQTLNFKSLEAAFFYDERELKVTCPEDPDVTLQTSFLPTVKNQLPDDHPFRFVDVRTRQRILREIGGLYTESRGRCESKWQAYQCVFIYGCYCTTTLIASGSKPLPPSTSIEDVQGAIEEIPGSVLAMNPGWSWTVPVELTGGETLVLRPSRGYAVEAGTPVLDGDPGPSRREGIQIPQIQAPEEVEQEEQGGRNVANPGEPPYVLYGPVGQIDPMYGYGELPDYYRFGAPRGGGSGPL</sequence>
<evidence type="ECO:0000313" key="3">
    <source>
        <dbReference type="EMBL" id="KAK6356858.1"/>
    </source>
</evidence>
<feature type="chain" id="PRO_5042947949" evidence="2">
    <location>
        <begin position="19"/>
        <end position="337"/>
    </location>
</feature>
<keyword evidence="4" id="KW-1185">Reference proteome</keyword>
<gene>
    <name evidence="3" type="ORF">TWF718_001198</name>
</gene>
<reference evidence="3 4" key="1">
    <citation type="submission" date="2019-10" db="EMBL/GenBank/DDBJ databases">
        <authorList>
            <person name="Palmer J.M."/>
        </authorList>
    </citation>
    <scope>NUCLEOTIDE SEQUENCE [LARGE SCALE GENOMIC DNA]</scope>
    <source>
        <strain evidence="3 4">TWF718</strain>
    </source>
</reference>
<organism evidence="3 4">
    <name type="scientific">Orbilia javanica</name>
    <dbReference type="NCBI Taxonomy" id="47235"/>
    <lineage>
        <taxon>Eukaryota</taxon>
        <taxon>Fungi</taxon>
        <taxon>Dikarya</taxon>
        <taxon>Ascomycota</taxon>
        <taxon>Pezizomycotina</taxon>
        <taxon>Orbiliomycetes</taxon>
        <taxon>Orbiliales</taxon>
        <taxon>Orbiliaceae</taxon>
        <taxon>Orbilia</taxon>
    </lineage>
</organism>
<proteinExistence type="predicted"/>
<dbReference type="Proteomes" id="UP001313282">
    <property type="component" value="Unassembled WGS sequence"/>
</dbReference>